<protein>
    <recommendedName>
        <fullName evidence="3">HYR domain-containing protein</fullName>
    </recommendedName>
</protein>
<dbReference type="InterPro" id="IPR003410">
    <property type="entry name" value="HYR_dom"/>
</dbReference>
<dbReference type="OrthoDB" id="540558at2759"/>
<dbReference type="Gramene" id="PNW84161">
    <property type="protein sequence ID" value="PNW84161"/>
    <property type="gene ID" value="CHLRE_04g223650v5"/>
</dbReference>
<dbReference type="STRING" id="3055.A0A2K3DUE7"/>
<dbReference type="PANTHER" id="PTHR24273:SF32">
    <property type="entry name" value="HYALIN"/>
    <property type="match status" value="1"/>
</dbReference>
<dbReference type="GeneID" id="66053256"/>
<dbReference type="PROSITE" id="PS50825">
    <property type="entry name" value="HYR"/>
    <property type="match status" value="4"/>
</dbReference>
<feature type="domain" description="HYR" evidence="3">
    <location>
        <begin position="867"/>
        <end position="954"/>
    </location>
</feature>
<evidence type="ECO:0000313" key="5">
    <source>
        <dbReference type="Proteomes" id="UP000006906"/>
    </source>
</evidence>
<dbReference type="Pfam" id="PF02494">
    <property type="entry name" value="HYR"/>
    <property type="match status" value="7"/>
</dbReference>
<name>A0A2K3DUE7_CHLRE</name>
<dbReference type="Gene3D" id="2.60.40.10">
    <property type="entry name" value="Immunoglobulins"/>
    <property type="match status" value="1"/>
</dbReference>
<dbReference type="Proteomes" id="UP000006906">
    <property type="component" value="Chromosome 4"/>
</dbReference>
<dbReference type="InParanoid" id="A0A2K3DUE7"/>
<feature type="signal peptide" evidence="2">
    <location>
        <begin position="1"/>
        <end position="25"/>
    </location>
</feature>
<feature type="domain" description="HYR" evidence="3">
    <location>
        <begin position="702"/>
        <end position="789"/>
    </location>
</feature>
<dbReference type="InterPro" id="IPR049804">
    <property type="entry name" value="Choice_anch_L"/>
</dbReference>
<proteinExistence type="predicted"/>
<dbReference type="KEGG" id="cre:CHLRE_04g223650v5"/>
<reference evidence="4 5" key="1">
    <citation type="journal article" date="2007" name="Science">
        <title>The Chlamydomonas genome reveals the evolution of key animal and plant functions.</title>
        <authorList>
            <person name="Merchant S.S."/>
            <person name="Prochnik S.E."/>
            <person name="Vallon O."/>
            <person name="Harris E.H."/>
            <person name="Karpowicz S.J."/>
            <person name="Witman G.B."/>
            <person name="Terry A."/>
            <person name="Salamov A."/>
            <person name="Fritz-Laylin L.K."/>
            <person name="Marechal-Drouard L."/>
            <person name="Marshall W.F."/>
            <person name="Qu L.H."/>
            <person name="Nelson D.R."/>
            <person name="Sanderfoot A.A."/>
            <person name="Spalding M.H."/>
            <person name="Kapitonov V.V."/>
            <person name="Ren Q."/>
            <person name="Ferris P."/>
            <person name="Lindquist E."/>
            <person name="Shapiro H."/>
            <person name="Lucas S.M."/>
            <person name="Grimwood J."/>
            <person name="Schmutz J."/>
            <person name="Cardol P."/>
            <person name="Cerutti H."/>
            <person name="Chanfreau G."/>
            <person name="Chen C.L."/>
            <person name="Cognat V."/>
            <person name="Croft M.T."/>
            <person name="Dent R."/>
            <person name="Dutcher S."/>
            <person name="Fernandez E."/>
            <person name="Fukuzawa H."/>
            <person name="Gonzalez-Ballester D."/>
            <person name="Gonzalez-Halphen D."/>
            <person name="Hallmann A."/>
            <person name="Hanikenne M."/>
            <person name="Hippler M."/>
            <person name="Inwood W."/>
            <person name="Jabbari K."/>
            <person name="Kalanon M."/>
            <person name="Kuras R."/>
            <person name="Lefebvre P.A."/>
            <person name="Lemaire S.D."/>
            <person name="Lobanov A.V."/>
            <person name="Lohr M."/>
            <person name="Manuell A."/>
            <person name="Meier I."/>
            <person name="Mets L."/>
            <person name="Mittag M."/>
            <person name="Mittelmeier T."/>
            <person name="Moroney J.V."/>
            <person name="Moseley J."/>
            <person name="Napoli C."/>
            <person name="Nedelcu A.M."/>
            <person name="Niyogi K."/>
            <person name="Novoselov S.V."/>
            <person name="Paulsen I.T."/>
            <person name="Pazour G."/>
            <person name="Purton S."/>
            <person name="Ral J.P."/>
            <person name="Riano-Pachon D.M."/>
            <person name="Riekhof W."/>
            <person name="Rymarquis L."/>
            <person name="Schroda M."/>
            <person name="Stern D."/>
            <person name="Umen J."/>
            <person name="Willows R."/>
            <person name="Wilson N."/>
            <person name="Zimmer S.L."/>
            <person name="Allmer J."/>
            <person name="Balk J."/>
            <person name="Bisova K."/>
            <person name="Chen C.J."/>
            <person name="Elias M."/>
            <person name="Gendler K."/>
            <person name="Hauser C."/>
            <person name="Lamb M.R."/>
            <person name="Ledford H."/>
            <person name="Long J.C."/>
            <person name="Minagawa J."/>
            <person name="Page M.D."/>
            <person name="Pan J."/>
            <person name="Pootakham W."/>
            <person name="Roje S."/>
            <person name="Rose A."/>
            <person name="Stahlberg E."/>
            <person name="Terauchi A.M."/>
            <person name="Yang P."/>
            <person name="Ball S."/>
            <person name="Bowler C."/>
            <person name="Dieckmann C.L."/>
            <person name="Gladyshev V.N."/>
            <person name="Green P."/>
            <person name="Jorgensen R."/>
            <person name="Mayfield S."/>
            <person name="Mueller-Roeber B."/>
            <person name="Rajamani S."/>
            <person name="Sayre R.T."/>
            <person name="Brokstein P."/>
            <person name="Dubchak I."/>
            <person name="Goodstein D."/>
            <person name="Hornick L."/>
            <person name="Huang Y.W."/>
            <person name="Jhaveri J."/>
            <person name="Luo Y."/>
            <person name="Martinez D."/>
            <person name="Ngau W.C."/>
            <person name="Otillar B."/>
            <person name="Poliakov A."/>
            <person name="Porter A."/>
            <person name="Szajkowski L."/>
            <person name="Werner G."/>
            <person name="Zhou K."/>
            <person name="Grigoriev I.V."/>
            <person name="Rokhsar D.S."/>
            <person name="Grossman A.R."/>
        </authorList>
    </citation>
    <scope>NUCLEOTIDE SEQUENCE [LARGE SCALE GENOMIC DNA]</scope>
    <source>
        <strain evidence="5">CC-503</strain>
    </source>
</reference>
<dbReference type="EMBL" id="CM008965">
    <property type="protein sequence ID" value="PNW84161.1"/>
    <property type="molecule type" value="Genomic_DNA"/>
</dbReference>
<feature type="domain" description="HYR" evidence="3">
    <location>
        <begin position="1032"/>
        <end position="1119"/>
    </location>
</feature>
<dbReference type="RefSeq" id="XP_042925296.1">
    <property type="nucleotide sequence ID" value="XM_043061944.1"/>
</dbReference>
<accession>A0A2K3DUE7</accession>
<feature type="chain" id="PRO_5014391082" description="HYR domain-containing protein" evidence="2">
    <location>
        <begin position="26"/>
        <end position="1321"/>
    </location>
</feature>
<dbReference type="NCBIfam" id="NF038133">
    <property type="entry name" value="choice_anch_L"/>
    <property type="match status" value="1"/>
</dbReference>
<evidence type="ECO:0000259" key="3">
    <source>
        <dbReference type="PROSITE" id="PS50825"/>
    </source>
</evidence>
<evidence type="ECO:0000313" key="4">
    <source>
        <dbReference type="EMBL" id="PNW84161.1"/>
    </source>
</evidence>
<evidence type="ECO:0000256" key="1">
    <source>
        <dbReference type="ARBA" id="ARBA00022737"/>
    </source>
</evidence>
<sequence>MSAGRAVLLVAALAAAVMWSSPAFGARIMSDAAAVTRGAAAEVAGQQMAAKNLGQQQLRRSLAVTNETGLQLAARLVDSLSFDLINATLTCPGGGTSSASGFWTPPAGHALAADFPAGAVVLTTGFAYFANYVTNTLSGTTSAISGATGNRGTAGDADVTAAVKNTTYDACSLSFAAKAKTKGKISFQYVFASEEYPEYVNQPYNDGFLLLYSDATINKSNVAVVPGTSPAQAVTINNVNIGKNSAYYRSFSTGTEYDGMTTLLVTKPAILAKDQVFTFKLVVADTADAAFDSAVFIKANSVSLFNTCDKSCATGTVPANSCKIDSVCEWNDLIEQVCSSITNKDDGTSCIIAGSNNVAGQCAAGVCKDTTAPTVSTSTNAITKEGNTLGGADGISFTCTATDNVDTNLNVVTTYSPAAPSTSGVYPVGTTVATCTATDKSGNSASKTITIVVTDTIAPAITVPSPASVYASASGTAAVTWSAVTATDIVVGAVTPACNHASGDSFPSGSTTVTCTASDGAQPTPNVATKTFTVTVLDNTAPDVSTSTNAITKEGNTLGGADGISFTCTATDNVDTNLNVVTTYSPAAPSTSGVYPVGTTVATCTATDKSGNSASKTITITVTDTIAPAITVPSPASVYASASGTAAVTWSAVTATDIVVGAVTPSCDYASGDSFPFGSTTVTCTASDGTNTGTATFAVVVLDNTAPDVSTSTNAITKEGNTLGGADGISFTCTATDNVDTNLNVVTTYSPAAPSTSGVYPVGTTVATCTATDKSGNSASKTITITVTDTIAPAITVPSPASVYASASGTAAVTWSAVTATDIVVGAVTPSCDYASGDSFPFGSTTVTCTASDGTNTGTATFAVVVLDNTAPDVSTSTNAITKEGNTLGGADGISFTCTATDNVDTNLNVVTTYSPAAPSTSGVYPVGTTVATCTATDKSGNSASKTITITVTDTIAPAITVPSPASVYASASGTAAVTWSAVTATDIVVGAVTPSCDYASGDSFPFGSTTVTCTASDGTNTGTATFAVVVLDNTAPTVSSSTNAITKEGNTLGGADGISFTCTATDNVDTNLNVVTTYSPAAPSTSGVYPVGTTVATCTATDKSGNSASKTITITVTDTIAPAITVPSPASVYASASGTAAVTWSAVTATDIVVGAVTPSCNYASGYAFPLGTTTVTCTASDGTNTATKTFAVEVLVPPCSPFDGYLPPISPKDFNVLATTSSTIPVKWPLSNPAWGQIAPGYPKLVPITCGTDPAPKKSDVGEFLADALANLKLTPTQAVMTFQGKGHVESGKCYRFDILLSSCSFTDSQIRSFRIRIK</sequence>
<evidence type="ECO:0000256" key="2">
    <source>
        <dbReference type="SAM" id="SignalP"/>
    </source>
</evidence>
<dbReference type="InterPro" id="IPR013783">
    <property type="entry name" value="Ig-like_fold"/>
</dbReference>
<keyword evidence="2" id="KW-0732">Signal</keyword>
<gene>
    <name evidence="4" type="ORF">CHLRE_04g223650v5</name>
</gene>
<organism evidence="4 5">
    <name type="scientific">Chlamydomonas reinhardtii</name>
    <name type="common">Chlamydomonas smithii</name>
    <dbReference type="NCBI Taxonomy" id="3055"/>
    <lineage>
        <taxon>Eukaryota</taxon>
        <taxon>Viridiplantae</taxon>
        <taxon>Chlorophyta</taxon>
        <taxon>core chlorophytes</taxon>
        <taxon>Chlorophyceae</taxon>
        <taxon>CS clade</taxon>
        <taxon>Chlamydomonadales</taxon>
        <taxon>Chlamydomonadaceae</taxon>
        <taxon>Chlamydomonas</taxon>
    </lineage>
</organism>
<dbReference type="ExpressionAtlas" id="A0A2K3DUE7">
    <property type="expression patterns" value="baseline"/>
</dbReference>
<keyword evidence="1" id="KW-0677">Repeat</keyword>
<dbReference type="PANTHER" id="PTHR24273">
    <property type="entry name" value="FI04643P-RELATED"/>
    <property type="match status" value="1"/>
</dbReference>
<feature type="domain" description="HYR" evidence="3">
    <location>
        <begin position="454"/>
        <end position="538"/>
    </location>
</feature>
<keyword evidence="5" id="KW-1185">Reference proteome</keyword>